<reference evidence="1 2" key="1">
    <citation type="submission" date="2021-06" db="EMBL/GenBank/DDBJ databases">
        <authorList>
            <person name="Kallberg Y."/>
            <person name="Tangrot J."/>
            <person name="Rosling A."/>
        </authorList>
    </citation>
    <scope>NUCLEOTIDE SEQUENCE [LARGE SCALE GENOMIC DNA]</scope>
    <source>
        <strain evidence="1 2">120-4 pot B 10/14</strain>
    </source>
</reference>
<organism evidence="1 2">
    <name type="scientific">Gigaspora margarita</name>
    <dbReference type="NCBI Taxonomy" id="4874"/>
    <lineage>
        <taxon>Eukaryota</taxon>
        <taxon>Fungi</taxon>
        <taxon>Fungi incertae sedis</taxon>
        <taxon>Mucoromycota</taxon>
        <taxon>Glomeromycotina</taxon>
        <taxon>Glomeromycetes</taxon>
        <taxon>Diversisporales</taxon>
        <taxon>Gigasporaceae</taxon>
        <taxon>Gigaspora</taxon>
    </lineage>
</organism>
<protein>
    <submittedName>
        <fullName evidence="1">10790_t:CDS:1</fullName>
    </submittedName>
</protein>
<evidence type="ECO:0000313" key="2">
    <source>
        <dbReference type="Proteomes" id="UP000789901"/>
    </source>
</evidence>
<dbReference type="Proteomes" id="UP000789901">
    <property type="component" value="Unassembled WGS sequence"/>
</dbReference>
<evidence type="ECO:0000313" key="1">
    <source>
        <dbReference type="EMBL" id="CAG8841589.1"/>
    </source>
</evidence>
<gene>
    <name evidence="1" type="ORF">GMARGA_LOCUS35509</name>
</gene>
<keyword evidence="2" id="KW-1185">Reference proteome</keyword>
<accession>A0ABN7WX43</accession>
<comment type="caution">
    <text evidence="1">The sequence shown here is derived from an EMBL/GenBank/DDBJ whole genome shotgun (WGS) entry which is preliminary data.</text>
</comment>
<name>A0ABN7WX43_GIGMA</name>
<feature type="non-terminal residue" evidence="1">
    <location>
        <position position="43"/>
    </location>
</feature>
<proteinExistence type="predicted"/>
<dbReference type="EMBL" id="CAJVQB010066255">
    <property type="protein sequence ID" value="CAG8841589.1"/>
    <property type="molecule type" value="Genomic_DNA"/>
</dbReference>
<sequence>MSTSLSGVTFSGVTSSMPQVAVDAASTSISSLTPDDKRSLLFD</sequence>